<dbReference type="Proteomes" id="UP000001915">
    <property type="component" value="Chromosome"/>
</dbReference>
<evidence type="ECO:0000313" key="1">
    <source>
        <dbReference type="EMBL" id="ADG71379.1"/>
    </source>
</evidence>
<sequence>MQKLKPVIKEEKNIGITLRVTKTAFQEMKKEADSLNMRVSKYLLELHKMYINEVNKK</sequence>
<gene>
    <name evidence="1" type="ordered locus">Bmur_1287</name>
</gene>
<dbReference type="KEGG" id="brm:Bmur_1287"/>
<dbReference type="EMBL" id="CP001959">
    <property type="protein sequence ID" value="ADG71379.1"/>
    <property type="molecule type" value="Genomic_DNA"/>
</dbReference>
<reference evidence="1 2" key="1">
    <citation type="journal article" date="2010" name="Stand. Genomic Sci.">
        <title>Complete genome sequence of Brachyspira murdochii type strain (56-150).</title>
        <authorList>
            <person name="Pati A."/>
            <person name="Sikorski J."/>
            <person name="Gronow S."/>
            <person name="Munk C."/>
            <person name="Lapidus A."/>
            <person name="Copeland A."/>
            <person name="Glavina Del Tio T."/>
            <person name="Nolan M."/>
            <person name="Lucas S."/>
            <person name="Chen F."/>
            <person name="Tice H."/>
            <person name="Cheng J.F."/>
            <person name="Han C."/>
            <person name="Detter J.C."/>
            <person name="Bruce D."/>
            <person name="Tapia R."/>
            <person name="Goodwin L."/>
            <person name="Pitluck S."/>
            <person name="Liolios K."/>
            <person name="Ivanova N."/>
            <person name="Mavromatis K."/>
            <person name="Mikhailova N."/>
            <person name="Chen A."/>
            <person name="Palaniappan K."/>
            <person name="Land M."/>
            <person name="Hauser L."/>
            <person name="Chang Y.J."/>
            <person name="Jeffries C.D."/>
            <person name="Spring S."/>
            <person name="Rohde M."/>
            <person name="Goker M."/>
            <person name="Bristow J."/>
            <person name="Eisen J.A."/>
            <person name="Markowitz V."/>
            <person name="Hugenholtz P."/>
            <person name="Kyrpides N.C."/>
            <person name="Klenk H.P."/>
        </authorList>
    </citation>
    <scope>NUCLEOTIDE SEQUENCE [LARGE SCALE GENOMIC DNA]</scope>
    <source>
        <strain evidence="2">ATCC 51284 / DSM 12563 / 56-150</strain>
    </source>
</reference>
<name>D5U9K6_BRAM5</name>
<dbReference type="HOGENOM" id="CLU_2987632_0_0_12"/>
<evidence type="ECO:0000313" key="2">
    <source>
        <dbReference type="Proteomes" id="UP000001915"/>
    </source>
</evidence>
<dbReference type="RefSeq" id="WP_013113802.1">
    <property type="nucleotide sequence ID" value="NC_014150.1"/>
</dbReference>
<evidence type="ECO:0008006" key="3">
    <source>
        <dbReference type="Google" id="ProtNLM"/>
    </source>
</evidence>
<accession>D5U9K6</accession>
<dbReference type="AlphaFoldDB" id="D5U9K6"/>
<organism evidence="1 2">
    <name type="scientific">Brachyspira murdochii (strain ATCC 51284 / DSM 12563 / 56-150)</name>
    <name type="common">Serpulina murdochii</name>
    <dbReference type="NCBI Taxonomy" id="526224"/>
    <lineage>
        <taxon>Bacteria</taxon>
        <taxon>Pseudomonadati</taxon>
        <taxon>Spirochaetota</taxon>
        <taxon>Spirochaetia</taxon>
        <taxon>Brachyspirales</taxon>
        <taxon>Brachyspiraceae</taxon>
        <taxon>Brachyspira</taxon>
    </lineage>
</organism>
<proteinExistence type="predicted"/>
<protein>
    <recommendedName>
        <fullName evidence="3">CopG domain protein DNA-binding domain protein</fullName>
    </recommendedName>
</protein>